<accession>A0A3N1PG82</accession>
<dbReference type="PIRSF" id="PIRSF004950">
    <property type="entry name" value="Mmb_sulf_HI0842"/>
    <property type="match status" value="1"/>
</dbReference>
<dbReference type="RefSeq" id="WP_083445792.1">
    <property type="nucleotide sequence ID" value="NZ_LFWC01000003.1"/>
</dbReference>
<feature type="transmembrane region" description="Helical" evidence="1">
    <location>
        <begin position="140"/>
        <end position="165"/>
    </location>
</feature>
<dbReference type="InterPro" id="IPR024588">
    <property type="entry name" value="YejM_N"/>
</dbReference>
<feature type="transmembrane region" description="Helical" evidence="1">
    <location>
        <begin position="93"/>
        <end position="116"/>
    </location>
</feature>
<evidence type="ECO:0000259" key="3">
    <source>
        <dbReference type="Pfam" id="PF11893"/>
    </source>
</evidence>
<evidence type="ECO:0000313" key="5">
    <source>
        <dbReference type="Proteomes" id="UP000268033"/>
    </source>
</evidence>
<keyword evidence="1" id="KW-0472">Membrane</keyword>
<keyword evidence="5" id="KW-1185">Reference proteome</keyword>
<feature type="transmembrane region" description="Helical" evidence="1">
    <location>
        <begin position="56"/>
        <end position="81"/>
    </location>
</feature>
<evidence type="ECO:0000259" key="2">
    <source>
        <dbReference type="Pfam" id="PF00884"/>
    </source>
</evidence>
<dbReference type="Pfam" id="PF11893">
    <property type="entry name" value="DUF3413"/>
    <property type="match status" value="1"/>
</dbReference>
<dbReference type="EMBL" id="RJUL01000004">
    <property type="protein sequence ID" value="ROQ27613.1"/>
    <property type="molecule type" value="Genomic_DNA"/>
</dbReference>
<keyword evidence="1" id="KW-0812">Transmembrane</keyword>
<proteinExistence type="predicted"/>
<evidence type="ECO:0008006" key="6">
    <source>
        <dbReference type="Google" id="ProtNLM"/>
    </source>
</evidence>
<comment type="caution">
    <text evidence="4">The sequence shown here is derived from an EMBL/GenBank/DDBJ whole genome shotgun (WGS) entry which is preliminary data.</text>
</comment>
<dbReference type="Pfam" id="PF00884">
    <property type="entry name" value="Sulfatase"/>
    <property type="match status" value="1"/>
</dbReference>
<dbReference type="PANTHER" id="PTHR43751">
    <property type="entry name" value="SULFATASE"/>
    <property type="match status" value="1"/>
</dbReference>
<dbReference type="InterPro" id="IPR017850">
    <property type="entry name" value="Alkaline_phosphatase_core_sf"/>
</dbReference>
<dbReference type="OrthoDB" id="236686at2"/>
<dbReference type="Proteomes" id="UP000268033">
    <property type="component" value="Unassembled WGS sequence"/>
</dbReference>
<dbReference type="InterPro" id="IPR000917">
    <property type="entry name" value="Sulfatase_N"/>
</dbReference>
<organism evidence="4 5">
    <name type="scientific">Gallaecimonas pentaromativorans</name>
    <dbReference type="NCBI Taxonomy" id="584787"/>
    <lineage>
        <taxon>Bacteria</taxon>
        <taxon>Pseudomonadati</taxon>
        <taxon>Pseudomonadota</taxon>
        <taxon>Gammaproteobacteria</taxon>
        <taxon>Enterobacterales</taxon>
        <taxon>Gallaecimonadaceae</taxon>
        <taxon>Gallaecimonas</taxon>
    </lineage>
</organism>
<feature type="transmembrane region" description="Helical" evidence="1">
    <location>
        <begin position="20"/>
        <end position="44"/>
    </location>
</feature>
<gene>
    <name evidence="4" type="ORF">EDC28_104264</name>
</gene>
<evidence type="ECO:0000256" key="1">
    <source>
        <dbReference type="SAM" id="Phobius"/>
    </source>
</evidence>
<protein>
    <recommendedName>
        <fullName evidence="6">Inner membrane protein YejM</fullName>
    </recommendedName>
</protein>
<name>A0A3N1PG82_9GAMM</name>
<dbReference type="CDD" id="cd16148">
    <property type="entry name" value="sulfatase_like"/>
    <property type="match status" value="1"/>
</dbReference>
<dbReference type="AlphaFoldDB" id="A0A3N1PG82"/>
<evidence type="ECO:0000313" key="4">
    <source>
        <dbReference type="EMBL" id="ROQ27613.1"/>
    </source>
</evidence>
<dbReference type="Gene3D" id="3.40.720.10">
    <property type="entry name" value="Alkaline Phosphatase, subunit A"/>
    <property type="match status" value="1"/>
</dbReference>
<keyword evidence="1" id="KW-1133">Transmembrane helix</keyword>
<dbReference type="PANTHER" id="PTHR43751:SF3">
    <property type="entry name" value="SULFATASE N-TERMINAL DOMAIN-CONTAINING PROTEIN"/>
    <property type="match status" value="1"/>
</dbReference>
<feature type="domain" description="Inner membrane protein YejM N-terminal" evidence="3">
    <location>
        <begin position="13"/>
        <end position="247"/>
    </location>
</feature>
<feature type="transmembrane region" description="Helical" evidence="1">
    <location>
        <begin position="177"/>
        <end position="198"/>
    </location>
</feature>
<dbReference type="SUPFAM" id="SSF53649">
    <property type="entry name" value="Alkaline phosphatase-like"/>
    <property type="match status" value="1"/>
</dbReference>
<dbReference type="InterPro" id="IPR052701">
    <property type="entry name" value="GAG_Ulvan_Degrading_Sulfatases"/>
</dbReference>
<sequence>MTGQEKDRLEPRLAERISRLINWGHWFTFFNILLAMLIGSRYLIENGLPDTFLGLLYTLVTWAGHFAFLAFIVFVITLFPFSILVPLPRLVRFFGALVATLGQLTLVADTFVFSQYRLHLNGFLWDLIASGEGQVLTRHYFTWMALGILLVVIFALELVAGNFLWRRRHRFKETRMGFNVAAAFVVCFFASHSMHIWADARVYYPILRQGAVFPVSYPATAKTFLASHGLLDMDDYQKRLQDTKGTESLLKMPKTLAPFSHPDTKVIVVVVEGLRADALAPDTMPNLEALAEKGLRFNEHFSGSNEPRDGMFSFFYGLPAVYQNAVKLGRDPSLLVQSFKDLNDPIGVFASDGLTQNDLGQTAFRGMSIADFSGSVSHRDQQALDALLDWTAKRQGGYFAYLQLGAPASFSTPKDYPNPFQPDWPVVNLAELDASSDVDQVKNRYLNAVHYSDDLLGKLIDTLKARGELDHTLLLVTSDHGMEFNDNKNDTWGYNSDFSRYQTQVPLVINWPGMAHQTFNGLTSHQDILPTLVGSALGSQVPGNQYSSGTSLFADQRPGWAILGDFHEFAILQNDRVLVMNRFGQYSIRDNHYQPIKKAHVRIGTLMEALKELKRFYR</sequence>
<reference evidence="4 5" key="1">
    <citation type="submission" date="2018-11" db="EMBL/GenBank/DDBJ databases">
        <title>Genomic Encyclopedia of Type Strains, Phase IV (KMG-IV): sequencing the most valuable type-strain genomes for metagenomic binning, comparative biology and taxonomic classification.</title>
        <authorList>
            <person name="Goeker M."/>
        </authorList>
    </citation>
    <scope>NUCLEOTIDE SEQUENCE [LARGE SCALE GENOMIC DNA]</scope>
    <source>
        <strain evidence="4 5">DSM 21945</strain>
    </source>
</reference>
<feature type="domain" description="Sulfatase N-terminal" evidence="2">
    <location>
        <begin position="266"/>
        <end position="536"/>
    </location>
</feature>
<dbReference type="STRING" id="584787.GCA_001247655_02699"/>
<dbReference type="InterPro" id="IPR012159">
    <property type="entry name" value="YejM-like"/>
</dbReference>